<organism evidence="1 2">
    <name type="scientific">Persea americana</name>
    <name type="common">Avocado</name>
    <dbReference type="NCBI Taxonomy" id="3435"/>
    <lineage>
        <taxon>Eukaryota</taxon>
        <taxon>Viridiplantae</taxon>
        <taxon>Streptophyta</taxon>
        <taxon>Embryophyta</taxon>
        <taxon>Tracheophyta</taxon>
        <taxon>Spermatophyta</taxon>
        <taxon>Magnoliopsida</taxon>
        <taxon>Magnoliidae</taxon>
        <taxon>Laurales</taxon>
        <taxon>Lauraceae</taxon>
        <taxon>Persea</taxon>
    </lineage>
</organism>
<protein>
    <submittedName>
        <fullName evidence="1">Uncharacterized protein</fullName>
    </submittedName>
</protein>
<accession>A0ACC2LAQ8</accession>
<proteinExistence type="predicted"/>
<name>A0ACC2LAQ8_PERAE</name>
<dbReference type="Proteomes" id="UP001234297">
    <property type="component" value="Chromosome 7"/>
</dbReference>
<evidence type="ECO:0000313" key="1">
    <source>
        <dbReference type="EMBL" id="KAJ8630430.1"/>
    </source>
</evidence>
<dbReference type="EMBL" id="CM056815">
    <property type="protein sequence ID" value="KAJ8630430.1"/>
    <property type="molecule type" value="Genomic_DNA"/>
</dbReference>
<gene>
    <name evidence="1" type="ORF">MRB53_023753</name>
</gene>
<reference evidence="1 2" key="1">
    <citation type="journal article" date="2022" name="Hortic Res">
        <title>A haplotype resolved chromosomal level avocado genome allows analysis of novel avocado genes.</title>
        <authorList>
            <person name="Nath O."/>
            <person name="Fletcher S.J."/>
            <person name="Hayward A."/>
            <person name="Shaw L.M."/>
            <person name="Masouleh A.K."/>
            <person name="Furtado A."/>
            <person name="Henry R.J."/>
            <person name="Mitter N."/>
        </authorList>
    </citation>
    <scope>NUCLEOTIDE SEQUENCE [LARGE SCALE GENOMIC DNA]</scope>
    <source>
        <strain evidence="2">cv. Hass</strain>
    </source>
</reference>
<comment type="caution">
    <text evidence="1">The sequence shown here is derived from an EMBL/GenBank/DDBJ whole genome shotgun (WGS) entry which is preliminary data.</text>
</comment>
<keyword evidence="2" id="KW-1185">Reference proteome</keyword>
<evidence type="ECO:0000313" key="2">
    <source>
        <dbReference type="Proteomes" id="UP001234297"/>
    </source>
</evidence>
<sequence>MPEVATIARACSSTRIASSSCQPDQVLTPRMDGSSVALASGEASSCVRGKTRGLKVEKLKRQLGHASQFQSQLRALRQMANLPLVLQRFSGKRFEMKHLFGKKARRLFLRGSRSWW</sequence>